<comment type="catalytic activity">
    <reaction evidence="24">
        <text>L-seryl-[protein] + ATP = O-phospho-L-seryl-[protein] + ADP + H(+)</text>
        <dbReference type="Rhea" id="RHEA:17989"/>
        <dbReference type="Rhea" id="RHEA-COMP:9863"/>
        <dbReference type="Rhea" id="RHEA-COMP:11604"/>
        <dbReference type="ChEBI" id="CHEBI:15378"/>
        <dbReference type="ChEBI" id="CHEBI:29999"/>
        <dbReference type="ChEBI" id="CHEBI:30616"/>
        <dbReference type="ChEBI" id="CHEBI:83421"/>
        <dbReference type="ChEBI" id="CHEBI:456216"/>
        <dbReference type="EC" id="2.7.11.1"/>
    </reaction>
    <physiologicalReaction direction="left-to-right" evidence="24">
        <dbReference type="Rhea" id="RHEA:17990"/>
    </physiologicalReaction>
</comment>
<evidence type="ECO:0000259" key="26">
    <source>
        <dbReference type="PROSITE" id="PS50011"/>
    </source>
</evidence>
<dbReference type="PANTHER" id="PTHR24058:SF103">
    <property type="entry name" value="SERINE_THREONINE-PROTEIN KINASE PRP4 HOMOLOG"/>
    <property type="match status" value="1"/>
</dbReference>
<evidence type="ECO:0000256" key="9">
    <source>
        <dbReference type="ARBA" id="ARBA00022679"/>
    </source>
</evidence>
<dbReference type="InterPro" id="IPR050494">
    <property type="entry name" value="Ser_Thr_dual-spec_kinase"/>
</dbReference>
<dbReference type="OrthoDB" id="3967at2759"/>
<feature type="compositionally biased region" description="Pro residues" evidence="25">
    <location>
        <begin position="386"/>
        <end position="398"/>
    </location>
</feature>
<evidence type="ECO:0000256" key="11">
    <source>
        <dbReference type="ARBA" id="ARBA00022741"/>
    </source>
</evidence>
<evidence type="ECO:0000256" key="22">
    <source>
        <dbReference type="ARBA" id="ARBA00046964"/>
    </source>
</evidence>
<evidence type="ECO:0000256" key="25">
    <source>
        <dbReference type="SAM" id="MobiDB-lite"/>
    </source>
</evidence>
<evidence type="ECO:0000313" key="27">
    <source>
        <dbReference type="EMBL" id="CAB3378553.1"/>
    </source>
</evidence>
<dbReference type="InterPro" id="IPR008271">
    <property type="entry name" value="Ser/Thr_kinase_AS"/>
</dbReference>
<feature type="compositionally biased region" description="Basic and acidic residues" evidence="25">
    <location>
        <begin position="428"/>
        <end position="447"/>
    </location>
</feature>
<protein>
    <recommendedName>
        <fullName evidence="20">Serine/threonine-protein kinase PRP4 homolog</fullName>
        <ecNumber evidence="3">2.7.11.1</ecNumber>
    </recommendedName>
    <alternativeName>
        <fullName evidence="21">PRP4 pre-mRNA-processing factor 4 homolog</fullName>
    </alternativeName>
</protein>
<keyword evidence="18" id="KW-0539">Nucleus</keyword>
<dbReference type="GO" id="GO:0005681">
    <property type="term" value="C:spliceosomal complex"/>
    <property type="evidence" value="ECO:0007669"/>
    <property type="project" value="UniProtKB-KW"/>
</dbReference>
<keyword evidence="28" id="KW-1185">Reference proteome</keyword>
<evidence type="ECO:0000256" key="17">
    <source>
        <dbReference type="ARBA" id="ARBA00023187"/>
    </source>
</evidence>
<sequence>MAFIRRNGSDSDVILDSAMDKTKKKRHKHHKHGHKSHKNKKHAASDKIEKKVHKKHKHKHKSKHGKSSKSEKPVAEEPVVEQVVQMLPVKTVTTTTNGNGISNALNPVVISEDEESDVVVRPNSDSDDVDVGIIEDDIDLEELMKQKALLQACLGAINSDEEESVSQEKSDIKIKKVPQVITLLDDDDEKKESKPMARRERDDKVISDRHRDDRNDRRREPERSIERNRDRRLDNRGNRHAEPMRDSRRDDERKMREDRRQREMREREAREADRRRRSPPQRRGSPRRDAGRDRYRRSRSPRNRRGRDERGRKSERNDKFKGSLSEGLKLDASSSSDEEDLYNLNLEEEEEDEEAIIEKRRKQREELLKRLGASDSAPSSAVNSPQQPPPKEPTPSPEPEPEPVVQEQPPRKRRRFEDAPPPPQEEDASAKETDKSEKQAAKKKDWDMFAETDTFGQSFNKPGVVEDGMENPSLTDNWDDAEGYYRVRIGETLDARYAVYGYTGQGVFSNVVRARDAARANQDVAVKIIRNNEIMHKSGLKELEILKKLNDADPDDRYHCVRLFRHFFHKQHLCMVFEPLSMNLREVLKKYGKDVGLHIKAVRSYCQQLFLALRLLKKCNILHADIKPDNILVNESKLVLKLCDFGSASHANENEITPYLVSRFYRSPEIILGIPYDFGIDMWSAGCTIYELYTGKIMFAGKTNNQMLKFFMDLKGKFPNKLIRKGAFKDNHFDSNCNFLSHEIDKVTEKEKTVVMSTIQPTRDLAHELINNQSLPEDQFKKVSQLRDLLDKILMLDSSKRCSINQALTHPFIQEKF</sequence>
<keyword evidence="15" id="KW-0832">Ubl conjugation</keyword>
<evidence type="ECO:0000256" key="21">
    <source>
        <dbReference type="ARBA" id="ARBA00031858"/>
    </source>
</evidence>
<dbReference type="Pfam" id="PF00069">
    <property type="entry name" value="Pkinase"/>
    <property type="match status" value="1"/>
</dbReference>
<evidence type="ECO:0000256" key="4">
    <source>
        <dbReference type="ARBA" id="ARBA00022454"/>
    </source>
</evidence>
<feature type="compositionally biased region" description="Basic residues" evidence="25">
    <location>
        <begin position="22"/>
        <end position="42"/>
    </location>
</feature>
<keyword evidence="8" id="KW-0507">mRNA processing</keyword>
<dbReference type="GO" id="GO:0004674">
    <property type="term" value="F:protein serine/threonine kinase activity"/>
    <property type="evidence" value="ECO:0007669"/>
    <property type="project" value="UniProtKB-KW"/>
</dbReference>
<feature type="compositionally biased region" description="Acidic residues" evidence="25">
    <location>
        <begin position="336"/>
        <end position="355"/>
    </location>
</feature>
<dbReference type="CDD" id="cd14135">
    <property type="entry name" value="STKc_PRP4"/>
    <property type="match status" value="1"/>
</dbReference>
<dbReference type="GO" id="GO:0000776">
    <property type="term" value="C:kinetochore"/>
    <property type="evidence" value="ECO:0007669"/>
    <property type="project" value="UniProtKB-KW"/>
</dbReference>
<reference evidence="27 28" key="1">
    <citation type="submission" date="2020-04" db="EMBL/GenBank/DDBJ databases">
        <authorList>
            <person name="Alioto T."/>
            <person name="Alioto T."/>
            <person name="Gomez Garrido J."/>
        </authorList>
    </citation>
    <scope>NUCLEOTIDE SEQUENCE [LARGE SCALE GENOMIC DNA]</scope>
</reference>
<evidence type="ECO:0000256" key="16">
    <source>
        <dbReference type="ARBA" id="ARBA00022990"/>
    </source>
</evidence>
<evidence type="ECO:0000256" key="2">
    <source>
        <dbReference type="ARBA" id="ARBA00004629"/>
    </source>
</evidence>
<evidence type="ECO:0000256" key="13">
    <source>
        <dbReference type="ARBA" id="ARBA00022838"/>
    </source>
</evidence>
<keyword evidence="11" id="KW-0547">Nucleotide-binding</keyword>
<feature type="domain" description="Protein kinase" evidence="26">
    <location>
        <begin position="497"/>
        <end position="813"/>
    </location>
</feature>
<evidence type="ECO:0000256" key="19">
    <source>
        <dbReference type="ARBA" id="ARBA00023596"/>
    </source>
</evidence>
<evidence type="ECO:0000256" key="15">
    <source>
        <dbReference type="ARBA" id="ARBA00022843"/>
    </source>
</evidence>
<keyword evidence="13" id="KW-0995">Kinetochore</keyword>
<keyword evidence="14" id="KW-0067">ATP-binding</keyword>
<dbReference type="GO" id="GO:0045292">
    <property type="term" value="P:mRNA cis splicing, via spliceosome"/>
    <property type="evidence" value="ECO:0007669"/>
    <property type="project" value="InterPro"/>
</dbReference>
<evidence type="ECO:0000256" key="6">
    <source>
        <dbReference type="ARBA" id="ARBA00022527"/>
    </source>
</evidence>
<comment type="subunit">
    <text evidence="22">Interacts with CLK1 C-terminus. Associates with the U5 snRNP and NCOR1 deacetylase complexes. Identified in the spliceosome C complex.</text>
</comment>
<evidence type="ECO:0000256" key="7">
    <source>
        <dbReference type="ARBA" id="ARBA00022553"/>
    </source>
</evidence>
<keyword evidence="4" id="KW-0158">Chromosome</keyword>
<evidence type="ECO:0000256" key="20">
    <source>
        <dbReference type="ARBA" id="ARBA00023637"/>
    </source>
</evidence>
<evidence type="ECO:0000256" key="5">
    <source>
        <dbReference type="ARBA" id="ARBA00022499"/>
    </source>
</evidence>
<dbReference type="Proteomes" id="UP000494165">
    <property type="component" value="Unassembled WGS sequence"/>
</dbReference>
<comment type="catalytic activity">
    <reaction evidence="23">
        <text>L-threonyl-[protein] + ATP = O-phospho-L-threonyl-[protein] + ADP + H(+)</text>
        <dbReference type="Rhea" id="RHEA:46608"/>
        <dbReference type="Rhea" id="RHEA-COMP:11060"/>
        <dbReference type="Rhea" id="RHEA-COMP:11605"/>
        <dbReference type="ChEBI" id="CHEBI:15378"/>
        <dbReference type="ChEBI" id="CHEBI:30013"/>
        <dbReference type="ChEBI" id="CHEBI:30616"/>
        <dbReference type="ChEBI" id="CHEBI:61977"/>
        <dbReference type="ChEBI" id="CHEBI:456216"/>
        <dbReference type="EC" id="2.7.11.1"/>
    </reaction>
    <physiologicalReaction direction="left-to-right" evidence="23">
        <dbReference type="Rhea" id="RHEA:46609"/>
    </physiologicalReaction>
</comment>
<proteinExistence type="inferred from homology"/>
<keyword evidence="6" id="KW-0723">Serine/threonine-protein kinase</keyword>
<dbReference type="InterPro" id="IPR011009">
    <property type="entry name" value="Kinase-like_dom_sf"/>
</dbReference>
<comment type="subcellular location">
    <subcellularLocation>
        <location evidence="2">Chromosome</location>
        <location evidence="2">Centromere</location>
        <location evidence="2">Kinetochore</location>
    </subcellularLocation>
    <subcellularLocation>
        <location evidence="1">Nucleus</location>
    </subcellularLocation>
</comment>
<feature type="compositionally biased region" description="Basic residues" evidence="25">
    <location>
        <begin position="50"/>
        <end position="67"/>
    </location>
</feature>
<accession>A0A8S1D6V6</accession>
<feature type="compositionally biased region" description="Basic and acidic residues" evidence="25">
    <location>
        <begin position="190"/>
        <end position="274"/>
    </location>
</feature>
<evidence type="ECO:0000256" key="23">
    <source>
        <dbReference type="ARBA" id="ARBA00048659"/>
    </source>
</evidence>
<keyword evidence="17" id="KW-0508">mRNA splicing</keyword>
<keyword evidence="5" id="KW-1017">Isopeptide bond</keyword>
<feature type="region of interest" description="Disordered" evidence="25">
    <location>
        <begin position="158"/>
        <end position="474"/>
    </location>
</feature>
<name>A0A8S1D6V6_9INSE</name>
<dbReference type="EMBL" id="CADEPI010000167">
    <property type="protein sequence ID" value="CAB3378553.1"/>
    <property type="molecule type" value="Genomic_DNA"/>
</dbReference>
<feature type="region of interest" description="Disordered" evidence="25">
    <location>
        <begin position="1"/>
        <end position="79"/>
    </location>
</feature>
<dbReference type="Gene3D" id="1.10.510.10">
    <property type="entry name" value="Transferase(Phosphotransferase) domain 1"/>
    <property type="match status" value="1"/>
</dbReference>
<dbReference type="PROSITE" id="PS50011">
    <property type="entry name" value="PROTEIN_KINASE_DOM"/>
    <property type="match status" value="1"/>
</dbReference>
<dbReference type="PANTHER" id="PTHR24058">
    <property type="entry name" value="DUAL SPECIFICITY PROTEIN KINASE"/>
    <property type="match status" value="1"/>
</dbReference>
<keyword evidence="16" id="KW-0007">Acetylation</keyword>
<keyword evidence="10" id="KW-0747">Spliceosome</keyword>
<keyword evidence="9" id="KW-0808">Transferase</keyword>
<organism evidence="27 28">
    <name type="scientific">Cloeon dipterum</name>
    <dbReference type="NCBI Taxonomy" id="197152"/>
    <lineage>
        <taxon>Eukaryota</taxon>
        <taxon>Metazoa</taxon>
        <taxon>Ecdysozoa</taxon>
        <taxon>Arthropoda</taxon>
        <taxon>Hexapoda</taxon>
        <taxon>Insecta</taxon>
        <taxon>Pterygota</taxon>
        <taxon>Palaeoptera</taxon>
        <taxon>Ephemeroptera</taxon>
        <taxon>Pisciforma</taxon>
        <taxon>Baetidae</taxon>
        <taxon>Cloeon</taxon>
    </lineage>
</organism>
<keyword evidence="7" id="KW-0597">Phosphoprotein</keyword>
<dbReference type="InterPro" id="IPR044092">
    <property type="entry name" value="STKc_PRP4"/>
</dbReference>
<dbReference type="GO" id="GO:0005524">
    <property type="term" value="F:ATP binding"/>
    <property type="evidence" value="ECO:0007669"/>
    <property type="project" value="UniProtKB-KW"/>
</dbReference>
<dbReference type="SMART" id="SM00220">
    <property type="entry name" value="S_TKc"/>
    <property type="match status" value="1"/>
</dbReference>
<dbReference type="FunFam" id="3.30.200.20:FF:000123">
    <property type="entry name" value="serine/threonine-protein kinase PRP4 homolog"/>
    <property type="match status" value="1"/>
</dbReference>
<evidence type="ECO:0000256" key="1">
    <source>
        <dbReference type="ARBA" id="ARBA00004123"/>
    </source>
</evidence>
<feature type="compositionally biased region" description="Basic residues" evidence="25">
    <location>
        <begin position="294"/>
        <end position="305"/>
    </location>
</feature>
<evidence type="ECO:0000256" key="3">
    <source>
        <dbReference type="ARBA" id="ARBA00012513"/>
    </source>
</evidence>
<dbReference type="InterPro" id="IPR000719">
    <property type="entry name" value="Prot_kinase_dom"/>
</dbReference>
<feature type="compositionally biased region" description="Basic and acidic residues" evidence="25">
    <location>
        <begin position="306"/>
        <end position="321"/>
    </location>
</feature>
<evidence type="ECO:0000256" key="10">
    <source>
        <dbReference type="ARBA" id="ARBA00022728"/>
    </source>
</evidence>
<evidence type="ECO:0000256" key="18">
    <source>
        <dbReference type="ARBA" id="ARBA00023242"/>
    </source>
</evidence>
<keyword evidence="12" id="KW-0418">Kinase</keyword>
<evidence type="ECO:0000256" key="12">
    <source>
        <dbReference type="ARBA" id="ARBA00022777"/>
    </source>
</evidence>
<dbReference type="AlphaFoldDB" id="A0A8S1D6V6"/>
<dbReference type="PROSITE" id="PS00108">
    <property type="entry name" value="PROTEIN_KINASE_ST"/>
    <property type="match status" value="1"/>
</dbReference>
<comment type="similarity">
    <text evidence="19">Belongs to the protein kinase superfamily. CMGC Ser/Thr protein kinase family.</text>
</comment>
<dbReference type="SUPFAM" id="SSF56112">
    <property type="entry name" value="Protein kinase-like (PK-like)"/>
    <property type="match status" value="1"/>
</dbReference>
<evidence type="ECO:0000256" key="8">
    <source>
        <dbReference type="ARBA" id="ARBA00022664"/>
    </source>
</evidence>
<dbReference type="FunFam" id="1.10.510.10:FF:000078">
    <property type="entry name" value="Serine/threonine-protein kinase PRP4 homolog"/>
    <property type="match status" value="1"/>
</dbReference>
<evidence type="ECO:0000256" key="24">
    <source>
        <dbReference type="ARBA" id="ARBA00048977"/>
    </source>
</evidence>
<gene>
    <name evidence="27" type="ORF">CLODIP_2_CD05717</name>
</gene>
<dbReference type="EC" id="2.7.11.1" evidence="3"/>
<comment type="caution">
    <text evidence="27">The sequence shown here is derived from an EMBL/GenBank/DDBJ whole genome shotgun (WGS) entry which is preliminary data.</text>
</comment>
<evidence type="ECO:0000313" key="28">
    <source>
        <dbReference type="Proteomes" id="UP000494165"/>
    </source>
</evidence>
<evidence type="ECO:0000256" key="14">
    <source>
        <dbReference type="ARBA" id="ARBA00022840"/>
    </source>
</evidence>
<dbReference type="Gene3D" id="3.30.200.20">
    <property type="entry name" value="Phosphorylase Kinase, domain 1"/>
    <property type="match status" value="1"/>
</dbReference>